<dbReference type="Proteomes" id="UP000321514">
    <property type="component" value="Unassembled WGS sequence"/>
</dbReference>
<dbReference type="GO" id="GO:0005524">
    <property type="term" value="F:ATP binding"/>
    <property type="evidence" value="ECO:0007669"/>
    <property type="project" value="UniProtKB-KW"/>
</dbReference>
<evidence type="ECO:0000256" key="3">
    <source>
        <dbReference type="ARBA" id="ARBA00022777"/>
    </source>
</evidence>
<dbReference type="PANTHER" id="PTHR43289">
    <property type="entry name" value="MITOGEN-ACTIVATED PROTEIN KINASE KINASE KINASE 20-RELATED"/>
    <property type="match status" value="1"/>
</dbReference>
<protein>
    <submittedName>
        <fullName evidence="8">Serine/threonine protein kinase</fullName>
    </submittedName>
</protein>
<dbReference type="OrthoDB" id="5485607at2"/>
<dbReference type="Gene3D" id="1.10.510.10">
    <property type="entry name" value="Transferase(Phosphotransferase) domain 1"/>
    <property type="match status" value="1"/>
</dbReference>
<keyword evidence="3 8" id="KW-0418">Kinase</keyword>
<dbReference type="PANTHER" id="PTHR43289:SF6">
    <property type="entry name" value="SERINE_THREONINE-PROTEIN KINASE NEKL-3"/>
    <property type="match status" value="1"/>
</dbReference>
<keyword evidence="8" id="KW-0723">Serine/threonine-protein kinase</keyword>
<dbReference type="EMBL" id="FOIB01000018">
    <property type="protein sequence ID" value="SEU42055.1"/>
    <property type="molecule type" value="Genomic_DNA"/>
</dbReference>
<dbReference type="InterPro" id="IPR000719">
    <property type="entry name" value="Prot_kinase_dom"/>
</dbReference>
<organism evidence="7 10">
    <name type="scientific">Myxococcus fulvus</name>
    <dbReference type="NCBI Taxonomy" id="33"/>
    <lineage>
        <taxon>Bacteria</taxon>
        <taxon>Pseudomonadati</taxon>
        <taxon>Myxococcota</taxon>
        <taxon>Myxococcia</taxon>
        <taxon>Myxococcales</taxon>
        <taxon>Cystobacterineae</taxon>
        <taxon>Myxococcaceae</taxon>
        <taxon>Myxococcus</taxon>
    </lineage>
</organism>
<proteinExistence type="predicted"/>
<keyword evidence="4" id="KW-0067">ATP-binding</keyword>
<comment type="caution">
    <text evidence="7">The sequence shown here is derived from an EMBL/GenBank/DDBJ whole genome shotgun (WGS) entry which is preliminary data.</text>
</comment>
<dbReference type="SMART" id="SM00220">
    <property type="entry name" value="S_TKc"/>
    <property type="match status" value="1"/>
</dbReference>
<evidence type="ECO:0000313" key="7">
    <source>
        <dbReference type="EMBL" id="GEN13157.1"/>
    </source>
</evidence>
<reference evidence="7 10" key="2">
    <citation type="submission" date="2019-07" db="EMBL/GenBank/DDBJ databases">
        <title>Whole genome shotgun sequence of Myxococcus fulvus NBRC 100333.</title>
        <authorList>
            <person name="Hosoyama A."/>
            <person name="Uohara A."/>
            <person name="Ohji S."/>
            <person name="Ichikawa N."/>
        </authorList>
    </citation>
    <scope>NUCLEOTIDE SEQUENCE [LARGE SCALE GENOMIC DNA]</scope>
    <source>
        <strain evidence="7 10">NBRC 100333</strain>
    </source>
</reference>
<accession>A0A511TG51</accession>
<evidence type="ECO:0000313" key="8">
    <source>
        <dbReference type="EMBL" id="SEU42055.1"/>
    </source>
</evidence>
<keyword evidence="2" id="KW-0547">Nucleotide-binding</keyword>
<evidence type="ECO:0000313" key="10">
    <source>
        <dbReference type="Proteomes" id="UP000321514"/>
    </source>
</evidence>
<dbReference type="RefSeq" id="WP_046713329.1">
    <property type="nucleotide sequence ID" value="NZ_BJXR01000075.1"/>
</dbReference>
<evidence type="ECO:0000313" key="9">
    <source>
        <dbReference type="Proteomes" id="UP000183760"/>
    </source>
</evidence>
<dbReference type="EMBL" id="BJXR01000075">
    <property type="protein sequence ID" value="GEN13157.1"/>
    <property type="molecule type" value="Genomic_DNA"/>
</dbReference>
<keyword evidence="9" id="KW-1185">Reference proteome</keyword>
<dbReference type="Gene3D" id="3.30.200.20">
    <property type="entry name" value="Phosphorylase Kinase, domain 1"/>
    <property type="match status" value="1"/>
</dbReference>
<reference evidence="8 9" key="1">
    <citation type="submission" date="2016-10" db="EMBL/GenBank/DDBJ databases">
        <authorList>
            <person name="Varghese N."/>
            <person name="Submissions S."/>
        </authorList>
    </citation>
    <scope>NUCLEOTIDE SEQUENCE [LARGE SCALE GENOMIC DNA]</scope>
    <source>
        <strain evidence="8 9">DSM 16525</strain>
    </source>
</reference>
<evidence type="ECO:0000256" key="1">
    <source>
        <dbReference type="ARBA" id="ARBA00022679"/>
    </source>
</evidence>
<evidence type="ECO:0000259" key="6">
    <source>
        <dbReference type="PROSITE" id="PS50011"/>
    </source>
</evidence>
<dbReference type="InterPro" id="IPR011009">
    <property type="entry name" value="Kinase-like_dom_sf"/>
</dbReference>
<gene>
    <name evidence="7" type="ORF">MFU01_81940</name>
    <name evidence="8" type="ORF">SAMN05443572_11839</name>
</gene>
<feature type="region of interest" description="Disordered" evidence="5">
    <location>
        <begin position="237"/>
        <end position="261"/>
    </location>
</feature>
<dbReference type="AlphaFoldDB" id="A0A511TG51"/>
<dbReference type="Pfam" id="PF00069">
    <property type="entry name" value="Pkinase"/>
    <property type="match status" value="1"/>
</dbReference>
<dbReference type="PROSITE" id="PS50011">
    <property type="entry name" value="PROTEIN_KINASE_DOM"/>
    <property type="match status" value="1"/>
</dbReference>
<keyword evidence="1" id="KW-0808">Transferase</keyword>
<evidence type="ECO:0000256" key="2">
    <source>
        <dbReference type="ARBA" id="ARBA00022741"/>
    </source>
</evidence>
<name>A0A511TG51_MYXFU</name>
<dbReference type="SUPFAM" id="SSF56112">
    <property type="entry name" value="Protein kinase-like (PK-like)"/>
    <property type="match status" value="1"/>
</dbReference>
<dbReference type="Proteomes" id="UP000183760">
    <property type="component" value="Unassembled WGS sequence"/>
</dbReference>
<dbReference type="STRING" id="1334629.MFUL124B02_19240"/>
<evidence type="ECO:0000256" key="4">
    <source>
        <dbReference type="ARBA" id="ARBA00022840"/>
    </source>
</evidence>
<evidence type="ECO:0000256" key="5">
    <source>
        <dbReference type="SAM" id="MobiDB-lite"/>
    </source>
</evidence>
<sequence length="466" mass="49469">MTSGGVESLYGEELRPGALVGRWVVERVHYRGPVSTLYRARDATSGTLAALKVLQSSALSTDTALRRFRREAATLQRLSHPHIVQVLDYGELPEGRPFIAMEWLEGRDLAAELSARGPLSSREALEVLEQVGAALGVAHAAGVVHRDLKAQNVMRLSGGGEALWVKLVDFGVAKALTPGVPGASSLTHTGVALGTPLSMAPEQIRGEVPDARTDLYALGVLLFQLVTGQPPFQGATRHEVEEQHLHAPPPRPTERAPVPSGLDDVVSRCLAKTREERYPDVALFLEELRRAVGGVGPRANPGHAVALYAEARMSHAPDSTSLERMDSLLERTGLIAREVGLEVRLEGSGCLMALAPLPDDAASERAVRERVLAAALSLLEQEGARDEGARESASPVRLAITVHVDQLPGSEGRAGASLLHLPGWVADAKDGGLVATESALRGLESGFLAAPLPGGGAIWSRVTGRR</sequence>
<dbReference type="GO" id="GO:0004674">
    <property type="term" value="F:protein serine/threonine kinase activity"/>
    <property type="evidence" value="ECO:0007669"/>
    <property type="project" value="UniProtKB-KW"/>
</dbReference>
<dbReference type="CDD" id="cd14014">
    <property type="entry name" value="STKc_PknB_like"/>
    <property type="match status" value="1"/>
</dbReference>
<feature type="domain" description="Protein kinase" evidence="6">
    <location>
        <begin position="23"/>
        <end position="289"/>
    </location>
</feature>